<evidence type="ECO:0000256" key="1">
    <source>
        <dbReference type="ARBA" id="ARBA00022729"/>
    </source>
</evidence>
<evidence type="ECO:0000256" key="6">
    <source>
        <dbReference type="SAM" id="SignalP"/>
    </source>
</evidence>
<feature type="compositionally biased region" description="Polar residues" evidence="4">
    <location>
        <begin position="225"/>
        <end position="258"/>
    </location>
</feature>
<proteinExistence type="predicted"/>
<feature type="signal peptide" evidence="6">
    <location>
        <begin position="1"/>
        <end position="29"/>
    </location>
</feature>
<dbReference type="InParanoid" id="A0A7J8C8H3"/>
<evidence type="ECO:0000256" key="2">
    <source>
        <dbReference type="ARBA" id="ARBA00023157"/>
    </source>
</evidence>
<dbReference type="FunCoup" id="A0A7J8C8H3">
    <property type="interactions" value="138"/>
</dbReference>
<keyword evidence="1 6" id="KW-0732">Signal</keyword>
<evidence type="ECO:0000256" key="4">
    <source>
        <dbReference type="SAM" id="MobiDB-lite"/>
    </source>
</evidence>
<evidence type="ECO:0000313" key="8">
    <source>
        <dbReference type="Proteomes" id="UP000550707"/>
    </source>
</evidence>
<reference evidence="7 8" key="1">
    <citation type="journal article" date="2020" name="Nature">
        <title>Six reference-quality genomes reveal evolution of bat adaptations.</title>
        <authorList>
            <person name="Jebb D."/>
            <person name="Huang Z."/>
            <person name="Pippel M."/>
            <person name="Hughes G.M."/>
            <person name="Lavrichenko K."/>
            <person name="Devanna P."/>
            <person name="Winkler S."/>
            <person name="Jermiin L.S."/>
            <person name="Skirmuntt E.C."/>
            <person name="Katzourakis A."/>
            <person name="Burkitt-Gray L."/>
            <person name="Ray D.A."/>
            <person name="Sullivan K.A.M."/>
            <person name="Roscito J.G."/>
            <person name="Kirilenko B.M."/>
            <person name="Davalos L.M."/>
            <person name="Corthals A.P."/>
            <person name="Power M.L."/>
            <person name="Jones G."/>
            <person name="Ransome R.D."/>
            <person name="Dechmann D.K.N."/>
            <person name="Locatelli A.G."/>
            <person name="Puechmaille S.J."/>
            <person name="Fedrigo O."/>
            <person name="Jarvis E.D."/>
            <person name="Hiller M."/>
            <person name="Vernes S.C."/>
            <person name="Myers E.W."/>
            <person name="Teeling E.C."/>
        </authorList>
    </citation>
    <scope>NUCLEOTIDE SEQUENCE [LARGE SCALE GENOMIC DNA]</scope>
    <source>
        <strain evidence="7">MMolMol1</strain>
        <tissue evidence="7">Muscle</tissue>
    </source>
</reference>
<keyword evidence="5" id="KW-0472">Membrane</keyword>
<dbReference type="GO" id="GO:0002764">
    <property type="term" value="P:immune response-regulating signaling pathway"/>
    <property type="evidence" value="ECO:0007669"/>
    <property type="project" value="TreeGrafter"/>
</dbReference>
<evidence type="ECO:0000313" key="7">
    <source>
        <dbReference type="EMBL" id="KAF6407154.1"/>
    </source>
</evidence>
<feature type="transmembrane region" description="Helical" evidence="5">
    <location>
        <begin position="140"/>
        <end position="163"/>
    </location>
</feature>
<dbReference type="PANTHER" id="PTHR11738">
    <property type="entry name" value="MHC CLASS I NK CELL RECEPTOR"/>
    <property type="match status" value="1"/>
</dbReference>
<dbReference type="EMBL" id="JACASF010000021">
    <property type="protein sequence ID" value="KAF6407154.1"/>
    <property type="molecule type" value="Genomic_DNA"/>
</dbReference>
<dbReference type="SUPFAM" id="SSF48726">
    <property type="entry name" value="Immunoglobulin"/>
    <property type="match status" value="1"/>
</dbReference>
<organism evidence="7 8">
    <name type="scientific">Molossus molossus</name>
    <name type="common">Pallas' mastiff bat</name>
    <name type="synonym">Vespertilio molossus</name>
    <dbReference type="NCBI Taxonomy" id="27622"/>
    <lineage>
        <taxon>Eukaryota</taxon>
        <taxon>Metazoa</taxon>
        <taxon>Chordata</taxon>
        <taxon>Craniata</taxon>
        <taxon>Vertebrata</taxon>
        <taxon>Euteleostomi</taxon>
        <taxon>Mammalia</taxon>
        <taxon>Eutheria</taxon>
        <taxon>Laurasiatheria</taxon>
        <taxon>Chiroptera</taxon>
        <taxon>Yangochiroptera</taxon>
        <taxon>Molossidae</taxon>
        <taxon>Molossus</taxon>
    </lineage>
</organism>
<feature type="region of interest" description="Disordered" evidence="4">
    <location>
        <begin position="168"/>
        <end position="194"/>
    </location>
</feature>
<dbReference type="PANTHER" id="PTHR11738:SF129">
    <property type="entry name" value="LEUKOCYTE-ASSOCIATED IMMUNOGLOBULIN-LIKE RECEPTOR 1"/>
    <property type="match status" value="1"/>
</dbReference>
<evidence type="ECO:0008006" key="9">
    <source>
        <dbReference type="Google" id="ProtNLM"/>
    </source>
</evidence>
<dbReference type="InterPro" id="IPR050412">
    <property type="entry name" value="Ig-like_Receptors_ImmuneReg"/>
</dbReference>
<feature type="compositionally biased region" description="Basic residues" evidence="4">
    <location>
        <begin position="168"/>
        <end position="181"/>
    </location>
</feature>
<dbReference type="InterPro" id="IPR036179">
    <property type="entry name" value="Ig-like_dom_sf"/>
</dbReference>
<comment type="caution">
    <text evidence="7">The sequence shown here is derived from an EMBL/GenBank/DDBJ whole genome shotgun (WGS) entry which is preliminary data.</text>
</comment>
<gene>
    <name evidence="7" type="ORF">HJG59_009862</name>
</gene>
<keyword evidence="3" id="KW-0393">Immunoglobulin domain</keyword>
<feature type="chain" id="PRO_5029641117" description="Leukocyte associated immunoglobulin like receptor 1" evidence="6">
    <location>
        <begin position="30"/>
        <end position="264"/>
    </location>
</feature>
<evidence type="ECO:0000256" key="5">
    <source>
        <dbReference type="SAM" id="Phobius"/>
    </source>
</evidence>
<keyword evidence="5" id="KW-1133">Transmembrane helix</keyword>
<dbReference type="FunFam" id="2.60.40.10:FF:000049">
    <property type="entry name" value="Leukocyte immunoglobulin-like receptor subfamily B member 1"/>
    <property type="match status" value="1"/>
</dbReference>
<sequence length="264" mass="28918">MVQAAGLAVCPRPTTLLALVLCLCQTIYMQEGVLPKPSIRAEPGPVIPRGQPVTIVCQGPAGAQVFRLEKKDGSLLHEDQRVSQETQARFHIPAVSDHTARPYYCSYSKNSRWSERSEPLELQVTDEDVSTRPSGHLTEYVYILVGISVAFALGLLLLVLLLVHRRRQKQHGSSHSKNKKQRPPERLGPAADITESTPDVATVCTLAEKKREAPSPSPAAEENQEVTYAQLNHRTLTQRAAQAASPQSTEPTADSNTYAALAIR</sequence>
<keyword evidence="2" id="KW-1015">Disulfide bond</keyword>
<dbReference type="GO" id="GO:0005886">
    <property type="term" value="C:plasma membrane"/>
    <property type="evidence" value="ECO:0007669"/>
    <property type="project" value="TreeGrafter"/>
</dbReference>
<keyword evidence="8" id="KW-1185">Reference proteome</keyword>
<feature type="region of interest" description="Disordered" evidence="4">
    <location>
        <begin position="208"/>
        <end position="264"/>
    </location>
</feature>
<name>A0A7J8C8H3_MOLMO</name>
<dbReference type="AlphaFoldDB" id="A0A7J8C8H3"/>
<keyword evidence="5" id="KW-0812">Transmembrane</keyword>
<evidence type="ECO:0000256" key="3">
    <source>
        <dbReference type="ARBA" id="ARBA00023319"/>
    </source>
</evidence>
<accession>A0A7J8C8H3</accession>
<dbReference type="Proteomes" id="UP000550707">
    <property type="component" value="Unassembled WGS sequence"/>
</dbReference>
<dbReference type="InterPro" id="IPR013783">
    <property type="entry name" value="Ig-like_fold"/>
</dbReference>
<protein>
    <recommendedName>
        <fullName evidence="9">Leukocyte associated immunoglobulin like receptor 1</fullName>
    </recommendedName>
</protein>
<dbReference type="Pfam" id="PF13895">
    <property type="entry name" value="Ig_2"/>
    <property type="match status" value="1"/>
</dbReference>
<dbReference type="Gene3D" id="2.60.40.10">
    <property type="entry name" value="Immunoglobulins"/>
    <property type="match status" value="1"/>
</dbReference>